<feature type="non-terminal residue" evidence="1">
    <location>
        <position position="59"/>
    </location>
</feature>
<dbReference type="EMBL" id="BPLR01017724">
    <property type="protein sequence ID" value="GIY93946.1"/>
    <property type="molecule type" value="Genomic_DNA"/>
</dbReference>
<name>A0AAV4XJ05_CAEEX</name>
<proteinExistence type="predicted"/>
<keyword evidence="2" id="KW-1185">Reference proteome</keyword>
<evidence type="ECO:0000313" key="1">
    <source>
        <dbReference type="EMBL" id="GIY93946.1"/>
    </source>
</evidence>
<comment type="caution">
    <text evidence="1">The sequence shown here is derived from an EMBL/GenBank/DDBJ whole genome shotgun (WGS) entry which is preliminary data.</text>
</comment>
<protein>
    <submittedName>
        <fullName evidence="1">Uncharacterized protein</fullName>
    </submittedName>
</protein>
<gene>
    <name evidence="1" type="ORF">CEXT_769711</name>
</gene>
<sequence length="59" mass="6693">MKKNAQGKEKPRDLPCHHPVSLVNYECIDASPPKRQVIGFLFIALAIRRSSFNRGNKQS</sequence>
<accession>A0AAV4XJ05</accession>
<evidence type="ECO:0000313" key="2">
    <source>
        <dbReference type="Proteomes" id="UP001054945"/>
    </source>
</evidence>
<dbReference type="AlphaFoldDB" id="A0AAV4XJ05"/>
<organism evidence="1 2">
    <name type="scientific">Caerostris extrusa</name>
    <name type="common">Bark spider</name>
    <name type="synonym">Caerostris bankana</name>
    <dbReference type="NCBI Taxonomy" id="172846"/>
    <lineage>
        <taxon>Eukaryota</taxon>
        <taxon>Metazoa</taxon>
        <taxon>Ecdysozoa</taxon>
        <taxon>Arthropoda</taxon>
        <taxon>Chelicerata</taxon>
        <taxon>Arachnida</taxon>
        <taxon>Araneae</taxon>
        <taxon>Araneomorphae</taxon>
        <taxon>Entelegynae</taxon>
        <taxon>Araneoidea</taxon>
        <taxon>Araneidae</taxon>
        <taxon>Caerostris</taxon>
    </lineage>
</organism>
<reference evidence="1 2" key="1">
    <citation type="submission" date="2021-06" db="EMBL/GenBank/DDBJ databases">
        <title>Caerostris extrusa draft genome.</title>
        <authorList>
            <person name="Kono N."/>
            <person name="Arakawa K."/>
        </authorList>
    </citation>
    <scope>NUCLEOTIDE SEQUENCE [LARGE SCALE GENOMIC DNA]</scope>
</reference>
<dbReference type="Proteomes" id="UP001054945">
    <property type="component" value="Unassembled WGS sequence"/>
</dbReference>